<dbReference type="GO" id="GO:0016020">
    <property type="term" value="C:membrane"/>
    <property type="evidence" value="ECO:0007669"/>
    <property type="project" value="TreeGrafter"/>
</dbReference>
<dbReference type="InterPro" id="IPR013595">
    <property type="entry name" value="Pept_S33_TAP-like_C"/>
</dbReference>
<dbReference type="InterPro" id="IPR022742">
    <property type="entry name" value="Hydrolase_4"/>
</dbReference>
<organism evidence="4 5">
    <name type="scientific">Streptococcus gordonii</name>
    <dbReference type="NCBI Taxonomy" id="1302"/>
    <lineage>
        <taxon>Bacteria</taxon>
        <taxon>Bacillati</taxon>
        <taxon>Bacillota</taxon>
        <taxon>Bacilli</taxon>
        <taxon>Lactobacillales</taxon>
        <taxon>Streptococcaceae</taxon>
        <taxon>Streptococcus</taxon>
    </lineage>
</organism>
<evidence type="ECO:0000259" key="2">
    <source>
        <dbReference type="Pfam" id="PF08386"/>
    </source>
</evidence>
<name>A0A139N1B9_STRGN</name>
<dbReference type="InterPro" id="IPR029058">
    <property type="entry name" value="AB_hydrolase_fold"/>
</dbReference>
<gene>
    <name evidence="4" type="ORF">SGODD07_01721</name>
</gene>
<dbReference type="EMBL" id="LQRC01000228">
    <property type="protein sequence ID" value="KXT69826.1"/>
    <property type="molecule type" value="Genomic_DNA"/>
</dbReference>
<comment type="caution">
    <text evidence="4">The sequence shown here is derived from an EMBL/GenBank/DDBJ whole genome shotgun (WGS) entry which is preliminary data.</text>
</comment>
<reference evidence="4 5" key="1">
    <citation type="submission" date="2016-01" db="EMBL/GenBank/DDBJ databases">
        <title>Highly variable Streptococcus oralis are common among viridans streptococci isolated from primates.</title>
        <authorList>
            <person name="Denapaite D."/>
            <person name="Rieger M."/>
            <person name="Koendgen S."/>
            <person name="Brueckner R."/>
            <person name="Ochigava I."/>
            <person name="Kappeler P."/>
            <person name="Maetz-Rensing K."/>
            <person name="Leendertz F."/>
            <person name="Hakenbeck R."/>
        </authorList>
    </citation>
    <scope>NUCLEOTIDE SEQUENCE [LARGE SCALE GENOMIC DNA]</scope>
    <source>
        <strain evidence="4 5">DD07</strain>
    </source>
</reference>
<keyword evidence="4" id="KW-0378">Hydrolase</keyword>
<dbReference type="PATRIC" id="fig|1302.21.peg.1907"/>
<dbReference type="PANTHER" id="PTHR43798">
    <property type="entry name" value="MONOACYLGLYCEROL LIPASE"/>
    <property type="match status" value="1"/>
</dbReference>
<dbReference type="AlphaFoldDB" id="A0A139N1B9"/>
<feature type="domain" description="Serine aminopeptidase S33" evidence="3">
    <location>
        <begin position="96"/>
        <end position="209"/>
    </location>
</feature>
<evidence type="ECO:0000313" key="5">
    <source>
        <dbReference type="Proteomes" id="UP000070096"/>
    </source>
</evidence>
<dbReference type="PANTHER" id="PTHR43798:SF33">
    <property type="entry name" value="HYDROLASE, PUTATIVE (AFU_ORTHOLOGUE AFUA_2G14860)-RELATED"/>
    <property type="match status" value="1"/>
</dbReference>
<dbReference type="Pfam" id="PF12146">
    <property type="entry name" value="Hydrolase_4"/>
    <property type="match status" value="1"/>
</dbReference>
<evidence type="ECO:0000256" key="1">
    <source>
        <dbReference type="SAM" id="MobiDB-lite"/>
    </source>
</evidence>
<dbReference type="SUPFAM" id="SSF53474">
    <property type="entry name" value="alpha/beta-Hydrolases"/>
    <property type="match status" value="1"/>
</dbReference>
<dbReference type="GO" id="GO:0004622">
    <property type="term" value="F:phosphatidylcholine lysophospholipase activity"/>
    <property type="evidence" value="ECO:0007669"/>
    <property type="project" value="UniProtKB-EC"/>
</dbReference>
<dbReference type="EC" id="3.1.1.5" evidence="4"/>
<dbReference type="Gene3D" id="3.40.50.1820">
    <property type="entry name" value="alpha/beta hydrolase"/>
    <property type="match status" value="1"/>
</dbReference>
<dbReference type="Proteomes" id="UP000070096">
    <property type="component" value="Unassembled WGS sequence"/>
</dbReference>
<feature type="region of interest" description="Disordered" evidence="1">
    <location>
        <begin position="34"/>
        <end position="60"/>
    </location>
</feature>
<evidence type="ECO:0000313" key="4">
    <source>
        <dbReference type="EMBL" id="KXT69826.1"/>
    </source>
</evidence>
<accession>A0A139N1B9</accession>
<proteinExistence type="predicted"/>
<evidence type="ECO:0000259" key="3">
    <source>
        <dbReference type="Pfam" id="PF12146"/>
    </source>
</evidence>
<dbReference type="InterPro" id="IPR050266">
    <property type="entry name" value="AB_hydrolase_sf"/>
</dbReference>
<dbReference type="Pfam" id="PF08386">
    <property type="entry name" value="Abhydrolase_4"/>
    <property type="match status" value="1"/>
</dbReference>
<protein>
    <submittedName>
        <fullName evidence="4">Lysophospholipase L2</fullName>
        <ecNumber evidence="4">3.1.1.5</ecNumber>
    </submittedName>
</protein>
<feature type="domain" description="Peptidase S33 tripeptidyl aminopeptidase-like C-terminal" evidence="2">
    <location>
        <begin position="254"/>
        <end position="317"/>
    </location>
</feature>
<sequence length="318" mass="35541">MVLLKAEETHEISDHYYCWSCSHRSDSFFWSSQKKPTTSQQETTHSNTTQVEERTASSLSPTEDIVEEAYSVAYDDKNLVGTITAPHDYQTKQLPTIVISHGFNNTHDMYRNYMQALAKQGFLVYGFDFYGGSRRSKSGGQDMLQMSIQTELTDLSQVMNKLRSESFVNPKQMSLIGVSQGGVVASLYASTYPDHVHKLALIFPAFVLFDDVKETYQELGSPAFEDLPDSLTHHGFTLGKIYLIDALDGDAPTIQEKITAPTLIVHGTNDTIVPYRYALEASQTIPNSQLVTVEGGGHWIDETFSQTALPALQEFLKD</sequence>